<evidence type="ECO:0008006" key="2">
    <source>
        <dbReference type="Google" id="ProtNLM"/>
    </source>
</evidence>
<feature type="non-terminal residue" evidence="1">
    <location>
        <position position="185"/>
    </location>
</feature>
<dbReference type="EMBL" id="BARV01002872">
    <property type="protein sequence ID" value="GAH97079.1"/>
    <property type="molecule type" value="Genomic_DNA"/>
</dbReference>
<dbReference type="AlphaFoldDB" id="X1L3R7"/>
<organism evidence="1">
    <name type="scientific">marine sediment metagenome</name>
    <dbReference type="NCBI Taxonomy" id="412755"/>
    <lineage>
        <taxon>unclassified sequences</taxon>
        <taxon>metagenomes</taxon>
        <taxon>ecological metagenomes</taxon>
    </lineage>
</organism>
<protein>
    <recommendedName>
        <fullName evidence="2">ParB/Sulfiredoxin domain-containing protein</fullName>
    </recommendedName>
</protein>
<dbReference type="SUPFAM" id="SSF110849">
    <property type="entry name" value="ParB/Sulfiredoxin"/>
    <property type="match status" value="1"/>
</dbReference>
<comment type="caution">
    <text evidence="1">The sequence shown here is derived from an EMBL/GenBank/DDBJ whole genome shotgun (WGS) entry which is preliminary data.</text>
</comment>
<accession>X1L3R7</accession>
<name>X1L3R7_9ZZZZ</name>
<gene>
    <name evidence="1" type="ORF">S06H3_07170</name>
</gene>
<reference evidence="1" key="1">
    <citation type="journal article" date="2014" name="Front. Microbiol.">
        <title>High frequency of phylogenetically diverse reductive dehalogenase-homologous genes in deep subseafloor sedimentary metagenomes.</title>
        <authorList>
            <person name="Kawai M."/>
            <person name="Futagami T."/>
            <person name="Toyoda A."/>
            <person name="Takaki Y."/>
            <person name="Nishi S."/>
            <person name="Hori S."/>
            <person name="Arai W."/>
            <person name="Tsubouchi T."/>
            <person name="Morono Y."/>
            <person name="Uchiyama I."/>
            <person name="Ito T."/>
            <person name="Fujiyama A."/>
            <person name="Inagaki F."/>
            <person name="Takami H."/>
        </authorList>
    </citation>
    <scope>NUCLEOTIDE SEQUENCE</scope>
    <source>
        <strain evidence="1">Expedition CK06-06</strain>
    </source>
</reference>
<sequence length="185" mass="20569">MGLTRLVGTPEARAAEIGVQNSILEDLKKHAEIKKLRDSILQVGFLPIDRVVIKALDSGKYIVLEGNRRISALKWILEDYERGELTLDEKMVHSLMEVEVILAEGPADAVDNFKFLVQGIRHIAGIEAWEPYQKAVAANTLYEGGMEPNEIKLALGGGISVRAINSMIRALRALKRMEEDEDYGV</sequence>
<evidence type="ECO:0000313" key="1">
    <source>
        <dbReference type="EMBL" id="GAH97079.1"/>
    </source>
</evidence>
<dbReference type="InterPro" id="IPR036086">
    <property type="entry name" value="ParB/Sulfiredoxin_sf"/>
</dbReference>
<proteinExistence type="predicted"/>